<dbReference type="CDD" id="cd16841">
    <property type="entry name" value="RraA_family"/>
    <property type="match status" value="1"/>
</dbReference>
<comment type="catalytic activity">
    <reaction evidence="1 8">
        <text>4-hydroxy-4-methyl-2-oxoglutarate = 2 pyruvate</text>
        <dbReference type="Rhea" id="RHEA:22748"/>
        <dbReference type="ChEBI" id="CHEBI:15361"/>
        <dbReference type="ChEBI" id="CHEBI:58276"/>
        <dbReference type="EC" id="4.1.3.17"/>
    </reaction>
</comment>
<comment type="cofactor">
    <cofactor evidence="8">
        <name>a divalent metal cation</name>
        <dbReference type="ChEBI" id="CHEBI:60240"/>
    </cofactor>
</comment>
<dbReference type="EC" id="4.1.1.112" evidence="8"/>
<evidence type="ECO:0000256" key="5">
    <source>
        <dbReference type="ARBA" id="ARBA00023239"/>
    </source>
</evidence>
<name>A0ABV6AZN9_9DEIO</name>
<dbReference type="InterPro" id="IPR005493">
    <property type="entry name" value="RraA/RraA-like"/>
</dbReference>
<sequence>MTDLARSPAAFATTDLSDAYPEAQILAPVFSDYGGSPRFSGPAVTLRVLENNPLVRSTLEMPGLGRVLVVDGGGSLNCALLGGMLAQFGVQNGWAGIIIFGCVRDSAELRALPIGIRALAVHPRRSGKAAEGESGGAVTFAGVTIQPGDQIYADQDGILVLPGQ</sequence>
<evidence type="ECO:0000313" key="9">
    <source>
        <dbReference type="EMBL" id="MFB9992954.1"/>
    </source>
</evidence>
<dbReference type="NCBIfam" id="TIGR01935">
    <property type="entry name" value="NOT-MenG"/>
    <property type="match status" value="1"/>
</dbReference>
<dbReference type="PANTHER" id="PTHR33254:SF4">
    <property type="entry name" value="4-HYDROXY-4-METHYL-2-OXOGLUTARATE ALDOLASE 3-RELATED"/>
    <property type="match status" value="1"/>
</dbReference>
<keyword evidence="5 8" id="KW-0456">Lyase</keyword>
<evidence type="ECO:0000256" key="2">
    <source>
        <dbReference type="ARBA" id="ARBA00008621"/>
    </source>
</evidence>
<comment type="function">
    <text evidence="6 8">Catalyzes the aldol cleavage of 4-hydroxy-4-methyl-2-oxoglutarate (HMG) into 2 molecules of pyruvate. Also contains a secondary oxaloacetate (OAA) decarboxylase activity due to the common pyruvate enolate transition state formed following C-C bond cleavage in the retro-aldol and decarboxylation reactions.</text>
</comment>
<evidence type="ECO:0000256" key="7">
    <source>
        <dbReference type="ARBA" id="ARBA00047973"/>
    </source>
</evidence>
<dbReference type="RefSeq" id="WP_380010837.1">
    <property type="nucleotide sequence ID" value="NZ_JBHLYR010000044.1"/>
</dbReference>
<keyword evidence="4 8" id="KW-0479">Metal-binding</keyword>
<protein>
    <recommendedName>
        <fullName evidence="8">4-hydroxy-4-methyl-2-oxoglutarate aldolase</fullName>
        <shortName evidence="8">HMG aldolase</shortName>
        <ecNumber evidence="8">4.1.1.112</ecNumber>
        <ecNumber evidence="8">4.1.3.17</ecNumber>
    </recommendedName>
    <alternativeName>
        <fullName evidence="8">Oxaloacetate decarboxylase</fullName>
    </alternativeName>
</protein>
<evidence type="ECO:0000313" key="10">
    <source>
        <dbReference type="Proteomes" id="UP001589733"/>
    </source>
</evidence>
<dbReference type="Proteomes" id="UP001589733">
    <property type="component" value="Unassembled WGS sequence"/>
</dbReference>
<evidence type="ECO:0000256" key="3">
    <source>
        <dbReference type="ARBA" id="ARBA00011233"/>
    </source>
</evidence>
<comment type="similarity">
    <text evidence="2 8">Belongs to the class II aldolase/RraA-like family.</text>
</comment>
<proteinExistence type="inferred from homology"/>
<accession>A0ABV6AZN9</accession>
<dbReference type="Pfam" id="PF03737">
    <property type="entry name" value="RraA-like"/>
    <property type="match status" value="1"/>
</dbReference>
<evidence type="ECO:0000256" key="1">
    <source>
        <dbReference type="ARBA" id="ARBA00001342"/>
    </source>
</evidence>
<evidence type="ECO:0000256" key="6">
    <source>
        <dbReference type="ARBA" id="ARBA00025046"/>
    </source>
</evidence>
<evidence type="ECO:0000256" key="8">
    <source>
        <dbReference type="RuleBase" id="RU004338"/>
    </source>
</evidence>
<keyword evidence="10" id="KW-1185">Reference proteome</keyword>
<evidence type="ECO:0000256" key="4">
    <source>
        <dbReference type="ARBA" id="ARBA00022723"/>
    </source>
</evidence>
<dbReference type="EC" id="4.1.3.17" evidence="8"/>
<dbReference type="SUPFAM" id="SSF89562">
    <property type="entry name" value="RraA-like"/>
    <property type="match status" value="1"/>
</dbReference>
<comment type="subunit">
    <text evidence="3 8">Homotrimer.</text>
</comment>
<comment type="caution">
    <text evidence="9">The sequence shown here is derived from an EMBL/GenBank/DDBJ whole genome shotgun (WGS) entry which is preliminary data.</text>
</comment>
<comment type="catalytic activity">
    <reaction evidence="7 8">
        <text>oxaloacetate + H(+) = pyruvate + CO2</text>
        <dbReference type="Rhea" id="RHEA:15641"/>
        <dbReference type="ChEBI" id="CHEBI:15361"/>
        <dbReference type="ChEBI" id="CHEBI:15378"/>
        <dbReference type="ChEBI" id="CHEBI:16452"/>
        <dbReference type="ChEBI" id="CHEBI:16526"/>
        <dbReference type="EC" id="4.1.1.112"/>
    </reaction>
</comment>
<dbReference type="InterPro" id="IPR036704">
    <property type="entry name" value="RraA/RraA-like_sf"/>
</dbReference>
<organism evidence="9 10">
    <name type="scientific">Deinococcus oregonensis</name>
    <dbReference type="NCBI Taxonomy" id="1805970"/>
    <lineage>
        <taxon>Bacteria</taxon>
        <taxon>Thermotogati</taxon>
        <taxon>Deinococcota</taxon>
        <taxon>Deinococci</taxon>
        <taxon>Deinococcales</taxon>
        <taxon>Deinococcaceae</taxon>
        <taxon>Deinococcus</taxon>
    </lineage>
</organism>
<dbReference type="PANTHER" id="PTHR33254">
    <property type="entry name" value="4-HYDROXY-4-METHYL-2-OXOGLUTARATE ALDOLASE 3-RELATED"/>
    <property type="match status" value="1"/>
</dbReference>
<dbReference type="Gene3D" id="3.50.30.40">
    <property type="entry name" value="Ribonuclease E inhibitor RraA/RraA-like"/>
    <property type="match status" value="1"/>
</dbReference>
<dbReference type="EMBL" id="JBHLYR010000044">
    <property type="protein sequence ID" value="MFB9992954.1"/>
    <property type="molecule type" value="Genomic_DNA"/>
</dbReference>
<reference evidence="9 10" key="1">
    <citation type="submission" date="2024-09" db="EMBL/GenBank/DDBJ databases">
        <authorList>
            <person name="Sun Q."/>
            <person name="Mori K."/>
        </authorList>
    </citation>
    <scope>NUCLEOTIDE SEQUENCE [LARGE SCALE GENOMIC DNA]</scope>
    <source>
        <strain evidence="9 10">JCM 13503</strain>
    </source>
</reference>
<gene>
    <name evidence="9" type="primary">rraA</name>
    <name evidence="9" type="ORF">ACFFLM_13345</name>
</gene>
<dbReference type="NCBIfam" id="NF006875">
    <property type="entry name" value="PRK09372.1"/>
    <property type="match status" value="1"/>
</dbReference>
<dbReference type="InterPro" id="IPR010203">
    <property type="entry name" value="RraA"/>
</dbReference>